<reference evidence="1 2" key="1">
    <citation type="journal article" date="2021" name="Elife">
        <title>Chloroplast acquisition without the gene transfer in kleptoplastic sea slugs, Plakobranchus ocellatus.</title>
        <authorList>
            <person name="Maeda T."/>
            <person name="Takahashi S."/>
            <person name="Yoshida T."/>
            <person name="Shimamura S."/>
            <person name="Takaki Y."/>
            <person name="Nagai Y."/>
            <person name="Toyoda A."/>
            <person name="Suzuki Y."/>
            <person name="Arimoto A."/>
            <person name="Ishii H."/>
            <person name="Satoh N."/>
            <person name="Nishiyama T."/>
            <person name="Hasebe M."/>
            <person name="Maruyama T."/>
            <person name="Minagawa J."/>
            <person name="Obokata J."/>
            <person name="Shigenobu S."/>
        </authorList>
    </citation>
    <scope>NUCLEOTIDE SEQUENCE [LARGE SCALE GENOMIC DNA]</scope>
</reference>
<dbReference type="EMBL" id="BLXT01006818">
    <property type="protein sequence ID" value="GFO33611.1"/>
    <property type="molecule type" value="Genomic_DNA"/>
</dbReference>
<accession>A0AAV4CP07</accession>
<evidence type="ECO:0000313" key="1">
    <source>
        <dbReference type="EMBL" id="GFO33611.1"/>
    </source>
</evidence>
<keyword evidence="2" id="KW-1185">Reference proteome</keyword>
<dbReference type="Proteomes" id="UP000735302">
    <property type="component" value="Unassembled WGS sequence"/>
</dbReference>
<gene>
    <name evidence="1" type="ORF">PoB_006011600</name>
</gene>
<dbReference type="AlphaFoldDB" id="A0AAV4CP07"/>
<comment type="caution">
    <text evidence="1">The sequence shown here is derived from an EMBL/GenBank/DDBJ whole genome shotgun (WGS) entry which is preliminary data.</text>
</comment>
<name>A0AAV4CP07_9GAST</name>
<organism evidence="1 2">
    <name type="scientific">Plakobranchus ocellatus</name>
    <dbReference type="NCBI Taxonomy" id="259542"/>
    <lineage>
        <taxon>Eukaryota</taxon>
        <taxon>Metazoa</taxon>
        <taxon>Spiralia</taxon>
        <taxon>Lophotrochozoa</taxon>
        <taxon>Mollusca</taxon>
        <taxon>Gastropoda</taxon>
        <taxon>Heterobranchia</taxon>
        <taxon>Euthyneura</taxon>
        <taxon>Panpulmonata</taxon>
        <taxon>Sacoglossa</taxon>
        <taxon>Placobranchoidea</taxon>
        <taxon>Plakobranchidae</taxon>
        <taxon>Plakobranchus</taxon>
    </lineage>
</organism>
<protein>
    <submittedName>
        <fullName evidence="1">Uncharacterized protein</fullName>
    </submittedName>
</protein>
<proteinExistence type="predicted"/>
<evidence type="ECO:0000313" key="2">
    <source>
        <dbReference type="Proteomes" id="UP000735302"/>
    </source>
</evidence>
<sequence>MKNRSVWHEEDVMERHAQFPKETHISGQKLFSVTCSLVLDHTKKSHYIKDLGPAALMFSPTEAIKIGYFWNSAFEAVPNLSFSRGVYATVSSADAERNFSLYNIV</sequence>